<evidence type="ECO:0000256" key="6">
    <source>
        <dbReference type="SAM" id="MobiDB-lite"/>
    </source>
</evidence>
<name>A0A1G2FYI8_9BACT</name>
<keyword evidence="7" id="KW-1133">Transmembrane helix</keyword>
<sequence length="272" mass="29317">MTNEQQNNTGRAEEESGGTVADSNFHQSPYMIPISIIIAGLFISGAIMYSGGSSQKSPASTADAVDSEEKSDGDDAAGAARSVDNIRPVGAGDHILGSPDAPVKIVEYSDTECPFCKRFHLTLKQIIDADEYGRAGKVAWVYRHFPLAALHRKAFSEAQATECAAELGGNEQFWLYLDRLFEVTPSNDGLEEAELPRIAQYIGLDQEAFERCLTSGRHENIVNDDYDNAVASGGTGTPFSVVITNNGGKYIISGAQPYETVKRVIDQALSSN</sequence>
<dbReference type="PANTHER" id="PTHR13887:SF14">
    <property type="entry name" value="DISULFIDE BOND FORMATION PROTEIN D"/>
    <property type="match status" value="1"/>
</dbReference>
<reference evidence="9 10" key="1">
    <citation type="journal article" date="2016" name="Nat. Commun.">
        <title>Thousands of microbial genomes shed light on interconnected biogeochemical processes in an aquifer system.</title>
        <authorList>
            <person name="Anantharaman K."/>
            <person name="Brown C.T."/>
            <person name="Hug L.A."/>
            <person name="Sharon I."/>
            <person name="Castelle C.J."/>
            <person name="Probst A.J."/>
            <person name="Thomas B.C."/>
            <person name="Singh A."/>
            <person name="Wilkins M.J."/>
            <person name="Karaoz U."/>
            <person name="Brodie E.L."/>
            <person name="Williams K.H."/>
            <person name="Hubbard S.S."/>
            <person name="Banfield J.F."/>
        </authorList>
    </citation>
    <scope>NUCLEOTIDE SEQUENCE [LARGE SCALE GENOMIC DNA]</scope>
</reference>
<dbReference type="InterPro" id="IPR013766">
    <property type="entry name" value="Thioredoxin_domain"/>
</dbReference>
<dbReference type="Gene3D" id="3.40.30.10">
    <property type="entry name" value="Glutaredoxin"/>
    <property type="match status" value="1"/>
</dbReference>
<feature type="compositionally biased region" description="Polar residues" evidence="6">
    <location>
        <begin position="1"/>
        <end position="10"/>
    </location>
</feature>
<feature type="region of interest" description="Disordered" evidence="6">
    <location>
        <begin position="53"/>
        <end position="83"/>
    </location>
</feature>
<feature type="compositionally biased region" description="Acidic residues" evidence="6">
    <location>
        <begin position="65"/>
        <end position="75"/>
    </location>
</feature>
<comment type="caution">
    <text evidence="9">The sequence shown here is derived from an EMBL/GenBank/DDBJ whole genome shotgun (WGS) entry which is preliminary data.</text>
</comment>
<evidence type="ECO:0000313" key="10">
    <source>
        <dbReference type="Proteomes" id="UP000176700"/>
    </source>
</evidence>
<feature type="region of interest" description="Disordered" evidence="6">
    <location>
        <begin position="1"/>
        <end position="22"/>
    </location>
</feature>
<keyword evidence="7" id="KW-0812">Transmembrane</keyword>
<evidence type="ECO:0000256" key="4">
    <source>
        <dbReference type="ARBA" id="ARBA00023157"/>
    </source>
</evidence>
<dbReference type="PANTHER" id="PTHR13887">
    <property type="entry name" value="GLUTATHIONE S-TRANSFERASE KAPPA"/>
    <property type="match status" value="1"/>
</dbReference>
<keyword evidence="5" id="KW-0676">Redox-active center</keyword>
<dbReference type="GO" id="GO:0016491">
    <property type="term" value="F:oxidoreductase activity"/>
    <property type="evidence" value="ECO:0007669"/>
    <property type="project" value="UniProtKB-KW"/>
</dbReference>
<keyword evidence="4" id="KW-1015">Disulfide bond</keyword>
<organism evidence="9 10">
    <name type="scientific">Candidatus Ryanbacteria bacterium RIFCSPHIGHO2_01_45_13</name>
    <dbReference type="NCBI Taxonomy" id="1802112"/>
    <lineage>
        <taxon>Bacteria</taxon>
        <taxon>Candidatus Ryaniibacteriota</taxon>
    </lineage>
</organism>
<evidence type="ECO:0000256" key="5">
    <source>
        <dbReference type="ARBA" id="ARBA00023284"/>
    </source>
</evidence>
<dbReference type="EMBL" id="MHNI01000011">
    <property type="protein sequence ID" value="OGZ43133.1"/>
    <property type="molecule type" value="Genomic_DNA"/>
</dbReference>
<gene>
    <name evidence="9" type="ORF">A2W41_00360</name>
</gene>
<evidence type="ECO:0000259" key="8">
    <source>
        <dbReference type="PROSITE" id="PS51352"/>
    </source>
</evidence>
<keyword evidence="7" id="KW-0472">Membrane</keyword>
<dbReference type="SUPFAM" id="SSF52833">
    <property type="entry name" value="Thioredoxin-like"/>
    <property type="match status" value="1"/>
</dbReference>
<dbReference type="Pfam" id="PF13462">
    <property type="entry name" value="Thioredoxin_4"/>
    <property type="match status" value="1"/>
</dbReference>
<dbReference type="InterPro" id="IPR012336">
    <property type="entry name" value="Thioredoxin-like_fold"/>
</dbReference>
<evidence type="ECO:0000256" key="2">
    <source>
        <dbReference type="ARBA" id="ARBA00022729"/>
    </source>
</evidence>
<evidence type="ECO:0000313" key="9">
    <source>
        <dbReference type="EMBL" id="OGZ43133.1"/>
    </source>
</evidence>
<keyword evidence="2" id="KW-0732">Signal</keyword>
<dbReference type="PROSITE" id="PS51352">
    <property type="entry name" value="THIOREDOXIN_2"/>
    <property type="match status" value="1"/>
</dbReference>
<dbReference type="InterPro" id="IPR036249">
    <property type="entry name" value="Thioredoxin-like_sf"/>
</dbReference>
<keyword evidence="3" id="KW-0560">Oxidoreductase</keyword>
<dbReference type="Proteomes" id="UP000176700">
    <property type="component" value="Unassembled WGS sequence"/>
</dbReference>
<evidence type="ECO:0000256" key="7">
    <source>
        <dbReference type="SAM" id="Phobius"/>
    </source>
</evidence>
<proteinExistence type="inferred from homology"/>
<feature type="transmembrane region" description="Helical" evidence="7">
    <location>
        <begin position="30"/>
        <end position="49"/>
    </location>
</feature>
<dbReference type="AlphaFoldDB" id="A0A1G2FYI8"/>
<evidence type="ECO:0000256" key="3">
    <source>
        <dbReference type="ARBA" id="ARBA00023002"/>
    </source>
</evidence>
<feature type="domain" description="Thioredoxin" evidence="8">
    <location>
        <begin position="51"/>
        <end position="270"/>
    </location>
</feature>
<accession>A0A1G2FYI8</accession>
<protein>
    <recommendedName>
        <fullName evidence="8">Thioredoxin domain-containing protein</fullName>
    </recommendedName>
</protein>
<evidence type="ECO:0000256" key="1">
    <source>
        <dbReference type="ARBA" id="ARBA00005791"/>
    </source>
</evidence>
<comment type="similarity">
    <text evidence="1">Belongs to the thioredoxin family. DsbA subfamily.</text>
</comment>